<dbReference type="NCBIfam" id="NF033748">
    <property type="entry name" value="class_F_sortase"/>
    <property type="match status" value="1"/>
</dbReference>
<feature type="compositionally biased region" description="Low complexity" evidence="2">
    <location>
        <begin position="117"/>
        <end position="141"/>
    </location>
</feature>
<dbReference type="OrthoDB" id="525039at2"/>
<evidence type="ECO:0000313" key="4">
    <source>
        <dbReference type="EMBL" id="OEJ96896.1"/>
    </source>
</evidence>
<dbReference type="EMBL" id="ASHX02000001">
    <property type="protein sequence ID" value="OEJ96896.1"/>
    <property type="molecule type" value="Genomic_DNA"/>
</dbReference>
<evidence type="ECO:0000256" key="1">
    <source>
        <dbReference type="ARBA" id="ARBA00022801"/>
    </source>
</evidence>
<evidence type="ECO:0000256" key="3">
    <source>
        <dbReference type="SAM" id="Phobius"/>
    </source>
</evidence>
<dbReference type="GO" id="GO:0016787">
    <property type="term" value="F:hydrolase activity"/>
    <property type="evidence" value="ECO:0007669"/>
    <property type="project" value="UniProtKB-KW"/>
</dbReference>
<evidence type="ECO:0000313" key="5">
    <source>
        <dbReference type="Proteomes" id="UP000095329"/>
    </source>
</evidence>
<feature type="transmembrane region" description="Helical" evidence="3">
    <location>
        <begin position="21"/>
        <end position="39"/>
    </location>
</feature>
<dbReference type="InterPro" id="IPR042001">
    <property type="entry name" value="Sortase_F"/>
</dbReference>
<dbReference type="AlphaFoldDB" id="A0A1D3DX51"/>
<reference evidence="4 5" key="1">
    <citation type="journal article" date="2013" name="Genome Announc.">
        <title>Genome Sequence of Streptomyces violaceusniger Strain SPC6, a Halotolerant Streptomycete That Exhibits Rapid Growth and Development.</title>
        <authorList>
            <person name="Chen X."/>
            <person name="Zhang B."/>
            <person name="Zhang W."/>
            <person name="Wu X."/>
            <person name="Zhang M."/>
            <person name="Chen T."/>
            <person name="Liu G."/>
            <person name="Dyson P."/>
        </authorList>
    </citation>
    <scope>NUCLEOTIDE SEQUENCE [LARGE SCALE GENOMIC DNA]</scope>
    <source>
        <strain evidence="4 5">SPC6</strain>
    </source>
</reference>
<dbReference type="Pfam" id="PF04203">
    <property type="entry name" value="Sortase"/>
    <property type="match status" value="1"/>
</dbReference>
<evidence type="ECO:0000256" key="2">
    <source>
        <dbReference type="SAM" id="MobiDB-lite"/>
    </source>
</evidence>
<comment type="caution">
    <text evidence="4">The sequence shown here is derived from an EMBL/GenBank/DDBJ whole genome shotgun (WGS) entry which is preliminary data.</text>
</comment>
<feature type="region of interest" description="Disordered" evidence="2">
    <location>
        <begin position="38"/>
        <end position="145"/>
    </location>
</feature>
<dbReference type="Gene3D" id="2.40.260.10">
    <property type="entry name" value="Sortase"/>
    <property type="match status" value="1"/>
</dbReference>
<dbReference type="InterPro" id="IPR005754">
    <property type="entry name" value="Sortase"/>
</dbReference>
<accession>A0A1D3DX51</accession>
<sequence length="295" mass="30874">MAPRRPSYSRFTRRQRRLLRLTRTVAAAVALVSGGVWLAEDGEPSGPAPAAVAAPPQPGPATTPPPVTESKAGQQPGGRTEPRTGPRADRGTGQGAGQQPGARAGQGAGQRAGQGAGRPADQARPNAPKPSAAKRPPAALAPSPPRQIAVPAITIEAPVVRLGLEPSGQLRSPPVENPHLTGWYEDGATPGEKGTAIMVGHRDTRKGPAVFLNLDALKPGNTVRVTREDGITAVFTVHRVSTFDKENFPDKEVYGPAKRPELRLLTCGGAFDRKKGYEANIVVFAHLTDTIPANA</sequence>
<keyword evidence="3" id="KW-1133">Transmembrane helix</keyword>
<evidence type="ECO:0008006" key="6">
    <source>
        <dbReference type="Google" id="ProtNLM"/>
    </source>
</evidence>
<dbReference type="STRING" id="1306406.J116_023070"/>
<keyword evidence="5" id="KW-1185">Reference proteome</keyword>
<keyword evidence="1" id="KW-0378">Hydrolase</keyword>
<gene>
    <name evidence="4" type="ORF">J116_023070</name>
</gene>
<organism evidence="4 5">
    <name type="scientific">Streptomyces thermolilacinus SPC6</name>
    <dbReference type="NCBI Taxonomy" id="1306406"/>
    <lineage>
        <taxon>Bacteria</taxon>
        <taxon>Bacillati</taxon>
        <taxon>Actinomycetota</taxon>
        <taxon>Actinomycetes</taxon>
        <taxon>Kitasatosporales</taxon>
        <taxon>Streptomycetaceae</taxon>
        <taxon>Streptomyces</taxon>
    </lineage>
</organism>
<dbReference type="Proteomes" id="UP000095329">
    <property type="component" value="Unassembled WGS sequence"/>
</dbReference>
<name>A0A1D3DX51_9ACTN</name>
<feature type="compositionally biased region" description="Gly residues" evidence="2">
    <location>
        <begin position="92"/>
        <end position="116"/>
    </location>
</feature>
<feature type="compositionally biased region" description="Basic and acidic residues" evidence="2">
    <location>
        <begin position="80"/>
        <end position="90"/>
    </location>
</feature>
<dbReference type="SUPFAM" id="SSF63817">
    <property type="entry name" value="Sortase"/>
    <property type="match status" value="1"/>
</dbReference>
<keyword evidence="3" id="KW-0812">Transmembrane</keyword>
<dbReference type="eggNOG" id="COG3764">
    <property type="taxonomic scope" value="Bacteria"/>
</dbReference>
<protein>
    <recommendedName>
        <fullName evidence="6">Class F sortase</fullName>
    </recommendedName>
</protein>
<dbReference type="CDD" id="cd05829">
    <property type="entry name" value="Sortase_F"/>
    <property type="match status" value="1"/>
</dbReference>
<keyword evidence="3" id="KW-0472">Membrane</keyword>
<feature type="compositionally biased region" description="Pro residues" evidence="2">
    <location>
        <begin position="55"/>
        <end position="67"/>
    </location>
</feature>
<proteinExistence type="predicted"/>
<feature type="compositionally biased region" description="Low complexity" evidence="2">
    <location>
        <begin position="38"/>
        <end position="54"/>
    </location>
</feature>
<dbReference type="InterPro" id="IPR023365">
    <property type="entry name" value="Sortase_dom-sf"/>
</dbReference>